<feature type="transmembrane region" description="Helical" evidence="1">
    <location>
        <begin position="180"/>
        <end position="200"/>
    </location>
</feature>
<evidence type="ECO:0000313" key="2">
    <source>
        <dbReference type="EMBL" id="QJW94547.1"/>
    </source>
</evidence>
<feature type="transmembrane region" description="Helical" evidence="1">
    <location>
        <begin position="206"/>
        <end position="224"/>
    </location>
</feature>
<evidence type="ECO:0008006" key="4">
    <source>
        <dbReference type="Google" id="ProtNLM"/>
    </source>
</evidence>
<dbReference type="KEGG" id="ftj:FTUN_2068"/>
<feature type="transmembrane region" description="Helical" evidence="1">
    <location>
        <begin position="39"/>
        <end position="57"/>
    </location>
</feature>
<reference evidence="3" key="1">
    <citation type="submission" date="2020-05" db="EMBL/GenBank/DDBJ databases">
        <title>Frigoriglobus tundricola gen. nov., sp. nov., a psychrotolerant cellulolytic planctomycete of the family Gemmataceae with two divergent copies of 16S rRNA gene.</title>
        <authorList>
            <person name="Kulichevskaya I.S."/>
            <person name="Ivanova A.A."/>
            <person name="Naumoff D.G."/>
            <person name="Beletsky A.V."/>
            <person name="Rijpstra W.I.C."/>
            <person name="Sinninghe Damste J.S."/>
            <person name="Mardanov A.V."/>
            <person name="Ravin N.V."/>
            <person name="Dedysh S.N."/>
        </authorList>
    </citation>
    <scope>NUCLEOTIDE SEQUENCE [LARGE SCALE GENOMIC DNA]</scope>
    <source>
        <strain evidence="3">PL17</strain>
    </source>
</reference>
<sequence>MATSQINAVPSAHVEAAPVTVDRDIRTHMLATYASLRRLIAVATAAFLITLAGYRYVGHDPVHRDSISAYYYHHNGDVRMKDLFIAALSSVGLLLVAYQGYTDRENWALNTGGVALLGVVAFPMDWDLATDSSGELTIRGGVHYTCAVTFFLSLGYVCLYRAQDTLGLIPVQAQRTYRNLYRITGFFMWTVPAVALLLRWIGYDGWVYVVEYFGVSVFLIYWIVKSVEMRVSLTETPQGLAEAEARAQ</sequence>
<protein>
    <recommendedName>
        <fullName evidence="4">DUF998 domain-containing protein</fullName>
    </recommendedName>
</protein>
<keyword evidence="3" id="KW-1185">Reference proteome</keyword>
<dbReference type="Proteomes" id="UP000503447">
    <property type="component" value="Chromosome"/>
</dbReference>
<feature type="transmembrane region" description="Helical" evidence="1">
    <location>
        <begin position="107"/>
        <end position="124"/>
    </location>
</feature>
<feature type="transmembrane region" description="Helical" evidence="1">
    <location>
        <begin position="136"/>
        <end position="159"/>
    </location>
</feature>
<proteinExistence type="predicted"/>
<dbReference type="RefSeq" id="WP_171470518.1">
    <property type="nucleotide sequence ID" value="NZ_CP053452.2"/>
</dbReference>
<keyword evidence="1" id="KW-0472">Membrane</keyword>
<accession>A0A6M5YKJ6</accession>
<organism evidence="2 3">
    <name type="scientific">Frigoriglobus tundricola</name>
    <dbReference type="NCBI Taxonomy" id="2774151"/>
    <lineage>
        <taxon>Bacteria</taxon>
        <taxon>Pseudomonadati</taxon>
        <taxon>Planctomycetota</taxon>
        <taxon>Planctomycetia</taxon>
        <taxon>Gemmatales</taxon>
        <taxon>Gemmataceae</taxon>
        <taxon>Frigoriglobus</taxon>
    </lineage>
</organism>
<dbReference type="EMBL" id="CP053452">
    <property type="protein sequence ID" value="QJW94547.1"/>
    <property type="molecule type" value="Genomic_DNA"/>
</dbReference>
<name>A0A6M5YKJ6_9BACT</name>
<evidence type="ECO:0000313" key="3">
    <source>
        <dbReference type="Proteomes" id="UP000503447"/>
    </source>
</evidence>
<keyword evidence="1" id="KW-0812">Transmembrane</keyword>
<gene>
    <name evidence="2" type="ORF">FTUN_2068</name>
</gene>
<keyword evidence="1" id="KW-1133">Transmembrane helix</keyword>
<dbReference type="AlphaFoldDB" id="A0A6M5YKJ6"/>
<evidence type="ECO:0000256" key="1">
    <source>
        <dbReference type="SAM" id="Phobius"/>
    </source>
</evidence>
<feature type="transmembrane region" description="Helical" evidence="1">
    <location>
        <begin position="83"/>
        <end position="100"/>
    </location>
</feature>